<keyword evidence="3 6" id="KW-0808">Transferase</keyword>
<dbReference type="UniPathway" id="UPA00973"/>
<keyword evidence="6" id="KW-0677">Repeat</keyword>
<dbReference type="HAMAP" id="MF_00523">
    <property type="entry name" value="LpxD"/>
    <property type="match status" value="1"/>
</dbReference>
<evidence type="ECO:0000256" key="2">
    <source>
        <dbReference type="ARBA" id="ARBA00022556"/>
    </source>
</evidence>
<dbReference type="GO" id="GO:0016410">
    <property type="term" value="F:N-acyltransferase activity"/>
    <property type="evidence" value="ECO:0007669"/>
    <property type="project" value="InterPro"/>
</dbReference>
<protein>
    <recommendedName>
        <fullName evidence="6">UDP-3-O-acylglucosamine N-acyltransferase</fullName>
        <ecNumber evidence="6">2.3.1.191</ecNumber>
    </recommendedName>
</protein>
<comment type="catalytic activity">
    <reaction evidence="6">
        <text>a UDP-3-O-[(3R)-3-hydroxyacyl]-alpha-D-glucosamine + a (3R)-hydroxyacyl-[ACP] = a UDP-2-N,3-O-bis[(3R)-3-hydroxyacyl]-alpha-D-glucosamine + holo-[ACP] + H(+)</text>
        <dbReference type="Rhea" id="RHEA:53836"/>
        <dbReference type="Rhea" id="RHEA-COMP:9685"/>
        <dbReference type="Rhea" id="RHEA-COMP:9945"/>
        <dbReference type="ChEBI" id="CHEBI:15378"/>
        <dbReference type="ChEBI" id="CHEBI:64479"/>
        <dbReference type="ChEBI" id="CHEBI:78827"/>
        <dbReference type="ChEBI" id="CHEBI:137740"/>
        <dbReference type="ChEBI" id="CHEBI:137748"/>
        <dbReference type="EC" id="2.3.1.191"/>
    </reaction>
</comment>
<dbReference type="Proteomes" id="UP000885847">
    <property type="component" value="Unassembled WGS sequence"/>
</dbReference>
<dbReference type="NCBIfam" id="TIGR01853">
    <property type="entry name" value="lipid_A_lpxD"/>
    <property type="match status" value="1"/>
</dbReference>
<proteinExistence type="inferred from homology"/>
<dbReference type="GO" id="GO:0103118">
    <property type="term" value="F:UDP-3-O-[(3R)-3-hydroxyacyl]-glucosamine N-acyltransferase activity"/>
    <property type="evidence" value="ECO:0007669"/>
    <property type="project" value="UniProtKB-EC"/>
</dbReference>
<keyword evidence="4 6" id="KW-0443">Lipid metabolism</keyword>
<dbReference type="PANTHER" id="PTHR43378:SF2">
    <property type="entry name" value="UDP-3-O-ACYLGLUCOSAMINE N-ACYLTRANSFERASE 1, MITOCHONDRIAL-RELATED"/>
    <property type="match status" value="1"/>
</dbReference>
<dbReference type="EMBL" id="DQWE01000239">
    <property type="protein sequence ID" value="HDI83122.1"/>
    <property type="molecule type" value="Genomic_DNA"/>
</dbReference>
<dbReference type="GO" id="GO:0016020">
    <property type="term" value="C:membrane"/>
    <property type="evidence" value="ECO:0007669"/>
    <property type="project" value="GOC"/>
</dbReference>
<dbReference type="NCBIfam" id="NF002060">
    <property type="entry name" value="PRK00892.1"/>
    <property type="match status" value="1"/>
</dbReference>
<evidence type="ECO:0000256" key="1">
    <source>
        <dbReference type="ARBA" id="ARBA00022516"/>
    </source>
</evidence>
<dbReference type="InterPro" id="IPR011004">
    <property type="entry name" value="Trimer_LpxA-like_sf"/>
</dbReference>
<dbReference type="SUPFAM" id="SSF51161">
    <property type="entry name" value="Trimeric LpxA-like enzymes"/>
    <property type="match status" value="1"/>
</dbReference>
<comment type="caution">
    <text evidence="7">The sequence shown here is derived from an EMBL/GenBank/DDBJ whole genome shotgun (WGS) entry which is preliminary data.</text>
</comment>
<comment type="function">
    <text evidence="6">Catalyzes the N-acylation of UDP-3-O-acylglucosamine using 3-hydroxyacyl-ACP as the acyl donor. Is involved in the biosynthesis of lipid A, a phosphorylated glycolipid that anchors the lipopolysaccharide to the outer membrane of the cell.</text>
</comment>
<dbReference type="CDD" id="cd03352">
    <property type="entry name" value="LbH_LpxD"/>
    <property type="match status" value="1"/>
</dbReference>
<dbReference type="Gene3D" id="3.40.1390.10">
    <property type="entry name" value="MurE/MurF, N-terminal domain"/>
    <property type="match status" value="1"/>
</dbReference>
<dbReference type="GO" id="GO:0009245">
    <property type="term" value="P:lipid A biosynthetic process"/>
    <property type="evidence" value="ECO:0007669"/>
    <property type="project" value="UniProtKB-UniRule"/>
</dbReference>
<dbReference type="InterPro" id="IPR007691">
    <property type="entry name" value="LpxD"/>
</dbReference>
<evidence type="ECO:0000256" key="4">
    <source>
        <dbReference type="ARBA" id="ARBA00023098"/>
    </source>
</evidence>
<feature type="active site" description="Proton acceptor" evidence="6">
    <location>
        <position position="234"/>
    </location>
</feature>
<dbReference type="EC" id="2.3.1.191" evidence="6"/>
<name>A0A7C0ZF37_UNCW3</name>
<gene>
    <name evidence="6 7" type="primary">lpxD</name>
    <name evidence="7" type="ORF">ENF18_04960</name>
</gene>
<keyword evidence="2 6" id="KW-0441">Lipid A biosynthesis</keyword>
<keyword evidence="5 6" id="KW-0012">Acyltransferase</keyword>
<dbReference type="Pfam" id="PF00132">
    <property type="entry name" value="Hexapep"/>
    <property type="match status" value="2"/>
</dbReference>
<evidence type="ECO:0000256" key="5">
    <source>
        <dbReference type="ARBA" id="ARBA00023315"/>
    </source>
</evidence>
<comment type="pathway">
    <text evidence="6">Bacterial outer membrane biogenesis; LPS lipid A biosynthesis.</text>
</comment>
<evidence type="ECO:0000256" key="3">
    <source>
        <dbReference type="ARBA" id="ARBA00022679"/>
    </source>
</evidence>
<accession>A0A7C0ZF37</accession>
<organism evidence="7">
    <name type="scientific">candidate division WOR-3 bacterium</name>
    <dbReference type="NCBI Taxonomy" id="2052148"/>
    <lineage>
        <taxon>Bacteria</taxon>
        <taxon>Bacteria division WOR-3</taxon>
    </lineage>
</organism>
<evidence type="ECO:0000256" key="6">
    <source>
        <dbReference type="HAMAP-Rule" id="MF_00523"/>
    </source>
</evidence>
<keyword evidence="1 6" id="KW-0444">Lipid biosynthesis</keyword>
<dbReference type="PANTHER" id="PTHR43378">
    <property type="entry name" value="UDP-3-O-ACYLGLUCOSAMINE N-ACYLTRANSFERASE"/>
    <property type="match status" value="1"/>
</dbReference>
<dbReference type="Gene3D" id="2.160.10.10">
    <property type="entry name" value="Hexapeptide repeat proteins"/>
    <property type="match status" value="1"/>
</dbReference>
<dbReference type="AlphaFoldDB" id="A0A7C0ZF37"/>
<comment type="similarity">
    <text evidence="6">Belongs to the transferase hexapeptide repeat family. LpxD subfamily.</text>
</comment>
<sequence length="330" mass="35067">MKASDIASLLGGRLIGSDVEVFHIKDPEKATENDVAFVFKPEKKDVSGMKAGLLILPEGVSLNIPTPVIHVKDIERAFIKLLKKFYPEPVKLPDSISTLASIGDVVMGNNVGVGEFTVVKDGTKIGDNTRIFSHVYVGYNVLIGENCIIYPGVKIYDNVTIGNNCIIHSNCVIGSDGFGYFEIDGKREKIPQVGKVIIGDDVEIGAGTTIDRSTLGETIIGNGVKIDNLVQIGHNVVIGAGSVIVAQTGIAGSVKIGKNVILAGQVGVADHLTIGDGAIVLAKSGVSKSVPPGKVFSGTPARERKKYLKEIALVSRLPEIIEKLEKYLNK</sequence>
<dbReference type="InterPro" id="IPR001451">
    <property type="entry name" value="Hexapep"/>
</dbReference>
<comment type="subunit">
    <text evidence="6">Homotrimer.</text>
</comment>
<evidence type="ECO:0000313" key="7">
    <source>
        <dbReference type="EMBL" id="HDI83122.1"/>
    </source>
</evidence>
<reference evidence="7" key="1">
    <citation type="journal article" date="2020" name="mSystems">
        <title>Genome- and Community-Level Interaction Insights into Carbon Utilization and Element Cycling Functions of Hydrothermarchaeota in Hydrothermal Sediment.</title>
        <authorList>
            <person name="Zhou Z."/>
            <person name="Liu Y."/>
            <person name="Xu W."/>
            <person name="Pan J."/>
            <person name="Luo Z.H."/>
            <person name="Li M."/>
        </authorList>
    </citation>
    <scope>NUCLEOTIDE SEQUENCE [LARGE SCALE GENOMIC DNA]</scope>
    <source>
        <strain evidence="7">HyVt-102</strain>
    </source>
</reference>